<feature type="signal peptide" evidence="1">
    <location>
        <begin position="1"/>
        <end position="25"/>
    </location>
</feature>
<evidence type="ECO:0000313" key="3">
    <source>
        <dbReference type="Proteomes" id="UP000761264"/>
    </source>
</evidence>
<proteinExistence type="predicted"/>
<dbReference type="EMBL" id="JAAQPH010000010">
    <property type="protein sequence ID" value="NIA69842.1"/>
    <property type="molecule type" value="Genomic_DNA"/>
</dbReference>
<dbReference type="Proteomes" id="UP000761264">
    <property type="component" value="Unassembled WGS sequence"/>
</dbReference>
<dbReference type="InterPro" id="IPR008869">
    <property type="entry name" value="MlaC/ttg2D"/>
</dbReference>
<dbReference type="InterPro" id="IPR042245">
    <property type="entry name" value="Tgt2/MlaC_sf"/>
</dbReference>
<dbReference type="RefSeq" id="WP_167225831.1">
    <property type="nucleotide sequence ID" value="NZ_JAAQPH010000010.1"/>
</dbReference>
<dbReference type="AlphaFoldDB" id="A0A967EYP2"/>
<comment type="caution">
    <text evidence="2">The sequence shown here is derived from an EMBL/GenBank/DDBJ whole genome shotgun (WGS) entry which is preliminary data.</text>
</comment>
<dbReference type="PANTHER" id="PTHR36573:SF1">
    <property type="entry name" value="INTERMEMBRANE PHOSPHOLIPID TRANSPORT SYSTEM BINDING PROTEIN MLAC"/>
    <property type="match status" value="1"/>
</dbReference>
<protein>
    <submittedName>
        <fullName evidence="2">Hopanoid biosynthesis protein HpnM</fullName>
    </submittedName>
</protein>
<dbReference type="NCBIfam" id="TIGR03481">
    <property type="entry name" value="HpnM"/>
    <property type="match status" value="1"/>
</dbReference>
<organism evidence="2 3">
    <name type="scientific">Pelagibius litoralis</name>
    <dbReference type="NCBI Taxonomy" id="374515"/>
    <lineage>
        <taxon>Bacteria</taxon>
        <taxon>Pseudomonadati</taxon>
        <taxon>Pseudomonadota</taxon>
        <taxon>Alphaproteobacteria</taxon>
        <taxon>Rhodospirillales</taxon>
        <taxon>Rhodovibrionaceae</taxon>
        <taxon>Pelagibius</taxon>
    </lineage>
</organism>
<feature type="chain" id="PRO_5036895268" evidence="1">
    <location>
        <begin position="26"/>
        <end position="205"/>
    </location>
</feature>
<sequence>MKLPNFRALAFLACAFLVAATPAAAQESASAPVERLNTALLETMQSAKTLGYQGRYDQLAPELREVFDFATMARITLGRHWRDLKPPQQEAFTAAFGDFSIAVFADRFDGFSGERFEVLGEQPARRGAVLVRNQIVKSDGEAVPINYLARPGTDGDGWRLVDILLDAKYSELAARRSEYSGIVEREGIDALIAALKEKTAGYAAP</sequence>
<evidence type="ECO:0000256" key="1">
    <source>
        <dbReference type="SAM" id="SignalP"/>
    </source>
</evidence>
<dbReference type="Pfam" id="PF05494">
    <property type="entry name" value="MlaC"/>
    <property type="match status" value="1"/>
</dbReference>
<dbReference type="PANTHER" id="PTHR36573">
    <property type="entry name" value="INTERMEMBRANE PHOSPHOLIPID TRANSPORT SYSTEM BINDING PROTEIN MLAC"/>
    <property type="match status" value="1"/>
</dbReference>
<dbReference type="InterPro" id="IPR017842">
    <property type="entry name" value="Hopanoid_biosyn-assoc_HpnM"/>
</dbReference>
<accession>A0A967EYP2</accession>
<keyword evidence="3" id="KW-1185">Reference proteome</keyword>
<evidence type="ECO:0000313" key="2">
    <source>
        <dbReference type="EMBL" id="NIA69842.1"/>
    </source>
</evidence>
<dbReference type="Gene3D" id="3.10.450.710">
    <property type="entry name" value="Tgt2/MlaC"/>
    <property type="match status" value="1"/>
</dbReference>
<name>A0A967EYP2_9PROT</name>
<keyword evidence="1" id="KW-0732">Signal</keyword>
<reference evidence="2" key="1">
    <citation type="submission" date="2020-03" db="EMBL/GenBank/DDBJ databases">
        <title>Genome of Pelagibius litoralis DSM 21314T.</title>
        <authorList>
            <person name="Wang G."/>
        </authorList>
    </citation>
    <scope>NUCLEOTIDE SEQUENCE</scope>
    <source>
        <strain evidence="2">DSM 21314</strain>
    </source>
</reference>
<gene>
    <name evidence="2" type="ORF">HBA54_14655</name>
</gene>